<dbReference type="PROSITE" id="PS51257">
    <property type="entry name" value="PROKAR_LIPOPROTEIN"/>
    <property type="match status" value="1"/>
</dbReference>
<comment type="caution">
    <text evidence="2">The sequence shown here is derived from an EMBL/GenBank/DDBJ whole genome shotgun (WGS) entry which is preliminary data.</text>
</comment>
<gene>
    <name evidence="2" type="ORF">F4V44_08915</name>
</gene>
<reference evidence="2 3" key="1">
    <citation type="submission" date="2019-09" db="EMBL/GenBank/DDBJ databases">
        <title>Whole genome sequences of isolates from the Mars Exploration Rovers.</title>
        <authorList>
            <person name="Seuylemezian A."/>
            <person name="Vaishampayan P."/>
        </authorList>
    </citation>
    <scope>NUCLEOTIDE SEQUENCE [LARGE SCALE GENOMIC DNA]</scope>
    <source>
        <strain evidence="2 3">MER_TA_151</strain>
    </source>
</reference>
<sequence length="134" mass="15007">MKKMLSLVVLFCLLTLSACQKDIPEPETKDISSSSNVTVEASSMRIAQEDTFFVKYHVKGRDVYIECIAKNASFRNKSAKIVLLIDGKDKTEYQNAAFIVKGLQPGPHHMKLELFKENEAVAAAVKEMDILINK</sequence>
<dbReference type="AlphaFoldDB" id="A0A5J5HY52"/>
<evidence type="ECO:0000256" key="1">
    <source>
        <dbReference type="SAM" id="SignalP"/>
    </source>
</evidence>
<dbReference type="RefSeq" id="WP_150439642.1">
    <property type="nucleotide sequence ID" value="NZ_VYKL01000015.1"/>
</dbReference>
<protein>
    <recommendedName>
        <fullName evidence="4">Lipoprotein</fullName>
    </recommendedName>
</protein>
<accession>A0A5J5HY52</accession>
<evidence type="ECO:0000313" key="2">
    <source>
        <dbReference type="EMBL" id="KAA9025992.1"/>
    </source>
</evidence>
<evidence type="ECO:0000313" key="3">
    <source>
        <dbReference type="Proteomes" id="UP000326671"/>
    </source>
</evidence>
<feature type="chain" id="PRO_5038568929" description="Lipoprotein" evidence="1">
    <location>
        <begin position="21"/>
        <end position="134"/>
    </location>
</feature>
<dbReference type="EMBL" id="VYKL01000015">
    <property type="protein sequence ID" value="KAA9025992.1"/>
    <property type="molecule type" value="Genomic_DNA"/>
</dbReference>
<name>A0A5J5HY52_9BACI</name>
<feature type="signal peptide" evidence="1">
    <location>
        <begin position="1"/>
        <end position="20"/>
    </location>
</feature>
<evidence type="ECO:0008006" key="4">
    <source>
        <dbReference type="Google" id="ProtNLM"/>
    </source>
</evidence>
<dbReference type="Proteomes" id="UP000326671">
    <property type="component" value="Unassembled WGS sequence"/>
</dbReference>
<keyword evidence="3" id="KW-1185">Reference proteome</keyword>
<keyword evidence="1" id="KW-0732">Signal</keyword>
<dbReference type="OrthoDB" id="2968672at2"/>
<organism evidence="2 3">
    <name type="scientific">Niallia endozanthoxylica</name>
    <dbReference type="NCBI Taxonomy" id="2036016"/>
    <lineage>
        <taxon>Bacteria</taxon>
        <taxon>Bacillati</taxon>
        <taxon>Bacillota</taxon>
        <taxon>Bacilli</taxon>
        <taxon>Bacillales</taxon>
        <taxon>Bacillaceae</taxon>
        <taxon>Niallia</taxon>
    </lineage>
</organism>
<proteinExistence type="predicted"/>